<dbReference type="RefSeq" id="WP_188159844.1">
    <property type="nucleotide sequence ID" value="NZ_BMGH01000001.1"/>
</dbReference>
<evidence type="ECO:0008006" key="4">
    <source>
        <dbReference type="Google" id="ProtNLM"/>
    </source>
</evidence>
<proteinExistence type="predicted"/>
<organism evidence="2 3">
    <name type="scientific">Aquisalinus flavus</name>
    <dbReference type="NCBI Taxonomy" id="1526572"/>
    <lineage>
        <taxon>Bacteria</taxon>
        <taxon>Pseudomonadati</taxon>
        <taxon>Pseudomonadota</taxon>
        <taxon>Alphaproteobacteria</taxon>
        <taxon>Parvularculales</taxon>
        <taxon>Parvularculaceae</taxon>
        <taxon>Aquisalinus</taxon>
    </lineage>
</organism>
<reference evidence="2" key="2">
    <citation type="submission" date="2020-09" db="EMBL/GenBank/DDBJ databases">
        <authorList>
            <person name="Sun Q."/>
            <person name="Zhou Y."/>
        </authorList>
    </citation>
    <scope>NUCLEOTIDE SEQUENCE</scope>
    <source>
        <strain evidence="2">CGMCC 1.12921</strain>
    </source>
</reference>
<dbReference type="AlphaFoldDB" id="A0A8J2V467"/>
<sequence>MLRSCIALSILSVGAACASNPDAATQSAASGTQAASGAKYQVKNDAPRIAELKNKNLEAGQCGMLLWTVAQGEPIMIFRNVEGRQAEMIIDGAPARLDLVEEEGERRYGVAAEQAYTLEAGTPGETRVKVSASFGTPFEGGVYVEQGVITLRNFFGWERVTPVAGLAGCRA</sequence>
<name>A0A8J2V467_9PROT</name>
<dbReference type="Proteomes" id="UP000613582">
    <property type="component" value="Unassembled WGS sequence"/>
</dbReference>
<dbReference type="PROSITE" id="PS51257">
    <property type="entry name" value="PROKAR_LIPOPROTEIN"/>
    <property type="match status" value="1"/>
</dbReference>
<keyword evidence="1" id="KW-0732">Signal</keyword>
<keyword evidence="3" id="KW-1185">Reference proteome</keyword>
<evidence type="ECO:0000256" key="1">
    <source>
        <dbReference type="SAM" id="SignalP"/>
    </source>
</evidence>
<accession>A0A8J2V467</accession>
<gene>
    <name evidence="2" type="ORF">GCM10011342_06450</name>
</gene>
<evidence type="ECO:0000313" key="3">
    <source>
        <dbReference type="Proteomes" id="UP000613582"/>
    </source>
</evidence>
<feature type="signal peptide" evidence="1">
    <location>
        <begin position="1"/>
        <end position="18"/>
    </location>
</feature>
<protein>
    <recommendedName>
        <fullName evidence="4">Lipoprotein</fullName>
    </recommendedName>
</protein>
<comment type="caution">
    <text evidence="2">The sequence shown here is derived from an EMBL/GenBank/DDBJ whole genome shotgun (WGS) entry which is preliminary data.</text>
</comment>
<dbReference type="EMBL" id="BMGH01000001">
    <property type="protein sequence ID" value="GGD00179.1"/>
    <property type="molecule type" value="Genomic_DNA"/>
</dbReference>
<evidence type="ECO:0000313" key="2">
    <source>
        <dbReference type="EMBL" id="GGD00179.1"/>
    </source>
</evidence>
<reference evidence="2" key="1">
    <citation type="journal article" date="2014" name="Int. J. Syst. Evol. Microbiol.">
        <title>Complete genome sequence of Corynebacterium casei LMG S-19264T (=DSM 44701T), isolated from a smear-ripened cheese.</title>
        <authorList>
            <consortium name="US DOE Joint Genome Institute (JGI-PGF)"/>
            <person name="Walter F."/>
            <person name="Albersmeier A."/>
            <person name="Kalinowski J."/>
            <person name="Ruckert C."/>
        </authorList>
    </citation>
    <scope>NUCLEOTIDE SEQUENCE</scope>
    <source>
        <strain evidence="2">CGMCC 1.12921</strain>
    </source>
</reference>
<feature type="chain" id="PRO_5035207385" description="Lipoprotein" evidence="1">
    <location>
        <begin position="19"/>
        <end position="171"/>
    </location>
</feature>